<accession>A0AAN6ZCX9</accession>
<dbReference type="EMBL" id="MU853412">
    <property type="protein sequence ID" value="KAK4133311.1"/>
    <property type="molecule type" value="Genomic_DNA"/>
</dbReference>
<gene>
    <name evidence="2" type="ORF">BT67DRAFT_46934</name>
</gene>
<comment type="caution">
    <text evidence="2">The sequence shown here is derived from an EMBL/GenBank/DDBJ whole genome shotgun (WGS) entry which is preliminary data.</text>
</comment>
<organism evidence="2 3">
    <name type="scientific">Trichocladium antarcticum</name>
    <dbReference type="NCBI Taxonomy" id="1450529"/>
    <lineage>
        <taxon>Eukaryota</taxon>
        <taxon>Fungi</taxon>
        <taxon>Dikarya</taxon>
        <taxon>Ascomycota</taxon>
        <taxon>Pezizomycotina</taxon>
        <taxon>Sordariomycetes</taxon>
        <taxon>Sordariomycetidae</taxon>
        <taxon>Sordariales</taxon>
        <taxon>Chaetomiaceae</taxon>
        <taxon>Trichocladium</taxon>
    </lineage>
</organism>
<name>A0AAN6ZCX9_9PEZI</name>
<sequence>MSTKLDRNHHKRSSERSHLGHQHLWWLEEDACRTAILPPLKPSGRLQHQFSARFTRAQGAEASTVSANIGISYTTARDDYTGQGGRQRPSKWNRHFTQPSRRRGRITKHHSAGRSASDARPLELMLLAQRCVTVAPTPIYISPFQLGGDRIHGKHAVFSDRLSGLLVIGPHYGKAC</sequence>
<protein>
    <submittedName>
        <fullName evidence="2">Uncharacterized protein</fullName>
    </submittedName>
</protein>
<feature type="compositionally biased region" description="Basic residues" evidence="1">
    <location>
        <begin position="88"/>
        <end position="112"/>
    </location>
</feature>
<evidence type="ECO:0000313" key="2">
    <source>
        <dbReference type="EMBL" id="KAK4133311.1"/>
    </source>
</evidence>
<dbReference type="Proteomes" id="UP001304895">
    <property type="component" value="Unassembled WGS sequence"/>
</dbReference>
<keyword evidence="3" id="KW-1185">Reference proteome</keyword>
<dbReference type="AlphaFoldDB" id="A0AAN6ZCX9"/>
<reference evidence="2" key="2">
    <citation type="submission" date="2023-05" db="EMBL/GenBank/DDBJ databases">
        <authorList>
            <consortium name="Lawrence Berkeley National Laboratory"/>
            <person name="Steindorff A."/>
            <person name="Hensen N."/>
            <person name="Bonometti L."/>
            <person name="Westerberg I."/>
            <person name="Brannstrom I.O."/>
            <person name="Guillou S."/>
            <person name="Cros-Aarteil S."/>
            <person name="Calhoun S."/>
            <person name="Haridas S."/>
            <person name="Kuo A."/>
            <person name="Mondo S."/>
            <person name="Pangilinan J."/>
            <person name="Riley R."/>
            <person name="Labutti K."/>
            <person name="Andreopoulos B."/>
            <person name="Lipzen A."/>
            <person name="Chen C."/>
            <person name="Yanf M."/>
            <person name="Daum C."/>
            <person name="Ng V."/>
            <person name="Clum A."/>
            <person name="Ohm R."/>
            <person name="Martin F."/>
            <person name="Silar P."/>
            <person name="Natvig D."/>
            <person name="Lalanne C."/>
            <person name="Gautier V."/>
            <person name="Ament-Velasquez S.L."/>
            <person name="Kruys A."/>
            <person name="Hutchinson M.I."/>
            <person name="Powell A.J."/>
            <person name="Barry K."/>
            <person name="Miller A.N."/>
            <person name="Grigoriev I.V."/>
            <person name="Debuchy R."/>
            <person name="Gladieux P."/>
            <person name="Thoren M.H."/>
            <person name="Johannesson H."/>
        </authorList>
    </citation>
    <scope>NUCLEOTIDE SEQUENCE</scope>
    <source>
        <strain evidence="2">CBS 123565</strain>
    </source>
</reference>
<evidence type="ECO:0000313" key="3">
    <source>
        <dbReference type="Proteomes" id="UP001304895"/>
    </source>
</evidence>
<evidence type="ECO:0000256" key="1">
    <source>
        <dbReference type="SAM" id="MobiDB-lite"/>
    </source>
</evidence>
<feature type="region of interest" description="Disordered" evidence="1">
    <location>
        <begin position="76"/>
        <end position="116"/>
    </location>
</feature>
<reference evidence="2" key="1">
    <citation type="journal article" date="2023" name="Mol. Phylogenet. Evol.">
        <title>Genome-scale phylogeny and comparative genomics of the fungal order Sordariales.</title>
        <authorList>
            <person name="Hensen N."/>
            <person name="Bonometti L."/>
            <person name="Westerberg I."/>
            <person name="Brannstrom I.O."/>
            <person name="Guillou S."/>
            <person name="Cros-Aarteil S."/>
            <person name="Calhoun S."/>
            <person name="Haridas S."/>
            <person name="Kuo A."/>
            <person name="Mondo S."/>
            <person name="Pangilinan J."/>
            <person name="Riley R."/>
            <person name="LaButti K."/>
            <person name="Andreopoulos B."/>
            <person name="Lipzen A."/>
            <person name="Chen C."/>
            <person name="Yan M."/>
            <person name="Daum C."/>
            <person name="Ng V."/>
            <person name="Clum A."/>
            <person name="Steindorff A."/>
            <person name="Ohm R.A."/>
            <person name="Martin F."/>
            <person name="Silar P."/>
            <person name="Natvig D.O."/>
            <person name="Lalanne C."/>
            <person name="Gautier V."/>
            <person name="Ament-Velasquez S.L."/>
            <person name="Kruys A."/>
            <person name="Hutchinson M.I."/>
            <person name="Powell A.J."/>
            <person name="Barry K."/>
            <person name="Miller A.N."/>
            <person name="Grigoriev I.V."/>
            <person name="Debuchy R."/>
            <person name="Gladieux P."/>
            <person name="Hiltunen Thoren M."/>
            <person name="Johannesson H."/>
        </authorList>
    </citation>
    <scope>NUCLEOTIDE SEQUENCE</scope>
    <source>
        <strain evidence="2">CBS 123565</strain>
    </source>
</reference>
<proteinExistence type="predicted"/>